<dbReference type="SUPFAM" id="SSF56112">
    <property type="entry name" value="Protein kinase-like (PK-like)"/>
    <property type="match status" value="1"/>
</dbReference>
<dbReference type="GO" id="GO:0006646">
    <property type="term" value="P:phosphatidylethanolamine biosynthetic process"/>
    <property type="evidence" value="ECO:0007669"/>
    <property type="project" value="TreeGrafter"/>
</dbReference>
<dbReference type="Gene3D" id="3.30.200.20">
    <property type="entry name" value="Phosphorylase Kinase, domain 1"/>
    <property type="match status" value="1"/>
</dbReference>
<dbReference type="Pfam" id="PF04428">
    <property type="entry name" value="Choline_kin_N"/>
    <property type="match status" value="1"/>
</dbReference>
<proteinExistence type="inferred from homology"/>
<organism evidence="4 5">
    <name type="scientific">Talaromyces islandicus</name>
    <name type="common">Penicillium islandicum</name>
    <dbReference type="NCBI Taxonomy" id="28573"/>
    <lineage>
        <taxon>Eukaryota</taxon>
        <taxon>Fungi</taxon>
        <taxon>Dikarya</taxon>
        <taxon>Ascomycota</taxon>
        <taxon>Pezizomycotina</taxon>
        <taxon>Eurotiomycetes</taxon>
        <taxon>Eurotiomycetidae</taxon>
        <taxon>Eurotiales</taxon>
        <taxon>Trichocomaceae</taxon>
        <taxon>Talaromyces</taxon>
        <taxon>Talaromyces sect. Islandici</taxon>
    </lineage>
</organism>
<dbReference type="AlphaFoldDB" id="A0A0U1M1M1"/>
<protein>
    <recommendedName>
        <fullName evidence="3">Choline kinase N-terminal domain-containing protein</fullName>
    </recommendedName>
</protein>
<dbReference type="Gene3D" id="3.90.1200.10">
    <property type="match status" value="1"/>
</dbReference>
<dbReference type="GO" id="GO:0004103">
    <property type="term" value="F:choline kinase activity"/>
    <property type="evidence" value="ECO:0007669"/>
    <property type="project" value="TreeGrafter"/>
</dbReference>
<feature type="region of interest" description="Disordered" evidence="2">
    <location>
        <begin position="221"/>
        <end position="244"/>
    </location>
</feature>
<dbReference type="PANTHER" id="PTHR22603:SF93">
    <property type="entry name" value="RE24176P"/>
    <property type="match status" value="1"/>
</dbReference>
<dbReference type="GO" id="GO:0004305">
    <property type="term" value="F:ethanolamine kinase activity"/>
    <property type="evidence" value="ECO:0007669"/>
    <property type="project" value="TreeGrafter"/>
</dbReference>
<evidence type="ECO:0000313" key="5">
    <source>
        <dbReference type="Proteomes" id="UP000054383"/>
    </source>
</evidence>
<dbReference type="InterPro" id="IPR007521">
    <property type="entry name" value="Choline_kin_N"/>
</dbReference>
<feature type="compositionally biased region" description="Polar residues" evidence="2">
    <location>
        <begin position="221"/>
        <end position="240"/>
    </location>
</feature>
<accession>A0A0U1M1M1</accession>
<dbReference type="STRING" id="28573.A0A0U1M1M1"/>
<feature type="compositionally biased region" description="Low complexity" evidence="2">
    <location>
        <begin position="42"/>
        <end position="67"/>
    </location>
</feature>
<gene>
    <name evidence="4" type="ORF">PISL3812_06503</name>
</gene>
<feature type="compositionally biased region" description="Basic residues" evidence="2">
    <location>
        <begin position="179"/>
        <end position="192"/>
    </location>
</feature>
<dbReference type="OrthoDB" id="10267235at2759"/>
<feature type="compositionally biased region" description="Polar residues" evidence="2">
    <location>
        <begin position="13"/>
        <end position="39"/>
    </location>
</feature>
<feature type="region of interest" description="Disordered" evidence="2">
    <location>
        <begin position="1"/>
        <end position="67"/>
    </location>
</feature>
<evidence type="ECO:0000313" key="4">
    <source>
        <dbReference type="EMBL" id="CRG89467.1"/>
    </source>
</evidence>
<feature type="region of interest" description="Disordered" evidence="2">
    <location>
        <begin position="661"/>
        <end position="695"/>
    </location>
</feature>
<dbReference type="CDD" id="cd05157">
    <property type="entry name" value="ETNK_euk"/>
    <property type="match status" value="1"/>
</dbReference>
<name>A0A0U1M1M1_TALIS</name>
<dbReference type="Pfam" id="PF01633">
    <property type="entry name" value="Choline_kinase"/>
    <property type="match status" value="1"/>
</dbReference>
<dbReference type="PANTHER" id="PTHR22603">
    <property type="entry name" value="CHOLINE/ETHANOALAMINE KINASE"/>
    <property type="match status" value="1"/>
</dbReference>
<dbReference type="Proteomes" id="UP000054383">
    <property type="component" value="Unassembled WGS sequence"/>
</dbReference>
<evidence type="ECO:0000259" key="3">
    <source>
        <dbReference type="Pfam" id="PF04428"/>
    </source>
</evidence>
<feature type="domain" description="Choline kinase N-terminal" evidence="3">
    <location>
        <begin position="207"/>
        <end position="275"/>
    </location>
</feature>
<dbReference type="GO" id="GO:0005737">
    <property type="term" value="C:cytoplasm"/>
    <property type="evidence" value="ECO:0007669"/>
    <property type="project" value="TreeGrafter"/>
</dbReference>
<sequence>MPPSVQGDRGGHETTTQSDDLTPELSASQELSHPQSNGDQGAAATTKEVTTATKQYRAPIARRISARSPILQPSPVYSLRSQISTLRLDSQDDDEDVQNSSKSEQVLFSQVLDWLRQEQGKRTAADTGTGSDSGFSLDEMQQHSFRPDKGLALDQLEKILHHYATTSGKEPGNVLARQPSRRHRHTRSKGLRRGSGSESDCYDETGVPSVDAILDNTKTLGYNGGASSENLPSGSEPQSRASKEQNHWLTFKSEILRLVHTLRLKGWRRISMDSCADIEVTRLSGALTNAVYVVKPPKLARQDSEKSQQLVLRRPPPKLLLRIYGPQVEHLIDREGELQILRRLGRKNIGPRVLGTFNNGRFEEYFNAHPLTPRELRVPATSRQIAKRMRELHDGIELLEHERQAGPFVFRNWDKWVDRCEQVISWLDGEILSGRTDRPEAWRKRGFVCGVPWATFRKAVENYRIWLTDHSGGMKEIKRQLVFAHNDTQYGNLLRLEPEEESPLLLPANSHKQLIVIDFEYSSANTRGLEFANHFTEWCYNYHDAERSWACNTRAYPTPEEQHRFISAYISHHSQVGPGYSPLVTPDIPPSSISTPRLAPFSLDAPAVATGNLYSEPDRLHHDDSFEAEIQHLMRQTRLWRVANSAQWVAWGIVQAKVPEMEDQEQPSTLLNNNHDNNNTDNTNHKESEQEDAESEFDYLAYSQDRALFFWADVLAMGLVREDELPGELLEVIKSKIVNY</sequence>
<feature type="region of interest" description="Disordered" evidence="2">
    <location>
        <begin position="163"/>
        <end position="207"/>
    </location>
</feature>
<evidence type="ECO:0000256" key="1">
    <source>
        <dbReference type="ARBA" id="ARBA00038211"/>
    </source>
</evidence>
<dbReference type="OMA" id="CEQVINW"/>
<evidence type="ECO:0000256" key="2">
    <source>
        <dbReference type="SAM" id="MobiDB-lite"/>
    </source>
</evidence>
<comment type="similarity">
    <text evidence="1">Belongs to the choline/ethanolamine kinase family.</text>
</comment>
<dbReference type="InterPro" id="IPR011009">
    <property type="entry name" value="Kinase-like_dom_sf"/>
</dbReference>
<feature type="compositionally biased region" description="Low complexity" evidence="2">
    <location>
        <begin position="672"/>
        <end position="682"/>
    </location>
</feature>
<dbReference type="EMBL" id="CVMT01000006">
    <property type="protein sequence ID" value="CRG89467.1"/>
    <property type="molecule type" value="Genomic_DNA"/>
</dbReference>
<keyword evidence="5" id="KW-1185">Reference proteome</keyword>
<reference evidence="4 5" key="1">
    <citation type="submission" date="2015-04" db="EMBL/GenBank/DDBJ databases">
        <authorList>
            <person name="Syromyatnikov M.Y."/>
            <person name="Popov V.N."/>
        </authorList>
    </citation>
    <scope>NUCLEOTIDE SEQUENCE [LARGE SCALE GENOMIC DNA]</scope>
    <source>
        <strain evidence="4">WF-38-12</strain>
    </source>
</reference>